<evidence type="ECO:0000313" key="1">
    <source>
        <dbReference type="EMBL" id="MBY8880703.1"/>
    </source>
</evidence>
<gene>
    <name evidence="1" type="ORF">K7862_24140</name>
</gene>
<reference evidence="1 2" key="1">
    <citation type="submission" date="2021-08" db="EMBL/GenBank/DDBJ databases">
        <title>WGS of actinomycetes from Thailand.</title>
        <authorList>
            <person name="Thawai C."/>
        </authorList>
    </citation>
    <scope>NUCLEOTIDE SEQUENCE [LARGE SCALE GENOMIC DNA]</scope>
    <source>
        <strain evidence="1 2">PLK6-54</strain>
    </source>
</reference>
<dbReference type="Proteomes" id="UP000778578">
    <property type="component" value="Unassembled WGS sequence"/>
</dbReference>
<sequence length="89" mass="9563">MALTTGQPVTATRGYLHTLVLPSQVPGAGHASTRARAEQAVYAWTSIPDRAEAHRLGMELLAALLRTVGQHDKLARHVSRRLTKLQAGG</sequence>
<proteinExistence type="predicted"/>
<organism evidence="1 2">
    <name type="scientific">Actinacidiphila acidipaludis</name>
    <dbReference type="NCBI Taxonomy" id="2873382"/>
    <lineage>
        <taxon>Bacteria</taxon>
        <taxon>Bacillati</taxon>
        <taxon>Actinomycetota</taxon>
        <taxon>Actinomycetes</taxon>
        <taxon>Kitasatosporales</taxon>
        <taxon>Streptomycetaceae</taxon>
        <taxon>Actinacidiphila</taxon>
    </lineage>
</organism>
<name>A0ABS7QC19_9ACTN</name>
<dbReference type="EMBL" id="JAINZZ010000035">
    <property type="protein sequence ID" value="MBY8880703.1"/>
    <property type="molecule type" value="Genomic_DNA"/>
</dbReference>
<accession>A0ABS7QC19</accession>
<dbReference type="RefSeq" id="WP_222965992.1">
    <property type="nucleotide sequence ID" value="NZ_JAINZZ010000035.1"/>
</dbReference>
<keyword evidence="2" id="KW-1185">Reference proteome</keyword>
<evidence type="ECO:0000313" key="2">
    <source>
        <dbReference type="Proteomes" id="UP000778578"/>
    </source>
</evidence>
<comment type="caution">
    <text evidence="1">The sequence shown here is derived from an EMBL/GenBank/DDBJ whole genome shotgun (WGS) entry which is preliminary data.</text>
</comment>
<protein>
    <submittedName>
        <fullName evidence="1">Uncharacterized protein</fullName>
    </submittedName>
</protein>